<gene>
    <name evidence="10" type="ORF">ACJDUH_15310</name>
</gene>
<dbReference type="SUPFAM" id="SSF55781">
    <property type="entry name" value="GAF domain-like"/>
    <property type="match status" value="1"/>
</dbReference>
<comment type="caution">
    <text evidence="10">The sequence shown here is derived from an EMBL/GenBank/DDBJ whole genome shotgun (WGS) entry which is preliminary data.</text>
</comment>
<evidence type="ECO:0000256" key="2">
    <source>
        <dbReference type="ARBA" id="ARBA00012438"/>
    </source>
</evidence>
<dbReference type="SMART" id="SM00091">
    <property type="entry name" value="PAS"/>
    <property type="match status" value="1"/>
</dbReference>
<dbReference type="SUPFAM" id="SSF47384">
    <property type="entry name" value="Homodimeric domain of signal transducing histidine kinase"/>
    <property type="match status" value="1"/>
</dbReference>
<evidence type="ECO:0000313" key="11">
    <source>
        <dbReference type="Proteomes" id="UP001623661"/>
    </source>
</evidence>
<keyword evidence="4" id="KW-0808">Transferase</keyword>
<reference evidence="10 11" key="1">
    <citation type="submission" date="2024-11" db="EMBL/GenBank/DDBJ databases">
        <authorList>
            <person name="Heng Y.C."/>
            <person name="Lim A.C.H."/>
            <person name="Lee J.K.Y."/>
            <person name="Kittelmann S."/>
        </authorList>
    </citation>
    <scope>NUCLEOTIDE SEQUENCE [LARGE SCALE GENOMIC DNA]</scope>
    <source>
        <strain evidence="10 11">WILCCON 0202</strain>
    </source>
</reference>
<dbReference type="InterPro" id="IPR035965">
    <property type="entry name" value="PAS-like_dom_sf"/>
</dbReference>
<dbReference type="EMBL" id="JBJHZY010000003">
    <property type="protein sequence ID" value="MFL0269457.1"/>
    <property type="molecule type" value="Genomic_DNA"/>
</dbReference>
<keyword evidence="10" id="KW-0547">Nucleotide-binding</keyword>
<dbReference type="PRINTS" id="PR00344">
    <property type="entry name" value="BCTRLSENSOR"/>
</dbReference>
<dbReference type="InterPro" id="IPR004358">
    <property type="entry name" value="Sig_transdc_His_kin-like_C"/>
</dbReference>
<evidence type="ECO:0000256" key="5">
    <source>
        <dbReference type="ARBA" id="ARBA00022777"/>
    </source>
</evidence>
<keyword evidence="6" id="KW-0902">Two-component regulatory system</keyword>
<evidence type="ECO:0000256" key="3">
    <source>
        <dbReference type="ARBA" id="ARBA00022553"/>
    </source>
</evidence>
<dbReference type="RefSeq" id="WP_406766080.1">
    <property type="nucleotide sequence ID" value="NZ_JBJHZY010000003.1"/>
</dbReference>
<dbReference type="PROSITE" id="PS50109">
    <property type="entry name" value="HIS_KIN"/>
    <property type="match status" value="1"/>
</dbReference>
<dbReference type="Pfam" id="PF00512">
    <property type="entry name" value="HisKA"/>
    <property type="match status" value="1"/>
</dbReference>
<dbReference type="SMART" id="SM00388">
    <property type="entry name" value="HisKA"/>
    <property type="match status" value="1"/>
</dbReference>
<dbReference type="NCBIfam" id="TIGR00229">
    <property type="entry name" value="sensory_box"/>
    <property type="match status" value="1"/>
</dbReference>
<name>A0ABW8TUZ8_9CLOT</name>
<dbReference type="SMART" id="SM00387">
    <property type="entry name" value="HATPase_c"/>
    <property type="match status" value="1"/>
</dbReference>
<feature type="coiled-coil region" evidence="7">
    <location>
        <begin position="194"/>
        <end position="221"/>
    </location>
</feature>
<keyword evidence="11" id="KW-1185">Reference proteome</keyword>
<dbReference type="PANTHER" id="PTHR43711">
    <property type="entry name" value="TWO-COMPONENT HISTIDINE KINASE"/>
    <property type="match status" value="1"/>
</dbReference>
<dbReference type="InterPro" id="IPR050736">
    <property type="entry name" value="Sensor_HK_Regulatory"/>
</dbReference>
<dbReference type="CDD" id="cd16922">
    <property type="entry name" value="HATPase_EvgS-ArcB-TorS-like"/>
    <property type="match status" value="1"/>
</dbReference>
<dbReference type="Gene3D" id="3.30.450.40">
    <property type="match status" value="1"/>
</dbReference>
<dbReference type="SUPFAM" id="SSF55785">
    <property type="entry name" value="PYP-like sensor domain (PAS domain)"/>
    <property type="match status" value="1"/>
</dbReference>
<dbReference type="InterPro" id="IPR029016">
    <property type="entry name" value="GAF-like_dom_sf"/>
</dbReference>
<protein>
    <recommendedName>
        <fullName evidence="2">histidine kinase</fullName>
        <ecNumber evidence="2">2.7.13.3</ecNumber>
    </recommendedName>
</protein>
<organism evidence="10 11">
    <name type="scientific">Candidatus Clostridium radicumherbarum</name>
    <dbReference type="NCBI Taxonomy" id="3381662"/>
    <lineage>
        <taxon>Bacteria</taxon>
        <taxon>Bacillati</taxon>
        <taxon>Bacillota</taxon>
        <taxon>Clostridia</taxon>
        <taxon>Eubacteriales</taxon>
        <taxon>Clostridiaceae</taxon>
        <taxon>Clostridium</taxon>
    </lineage>
</organism>
<dbReference type="InterPro" id="IPR036097">
    <property type="entry name" value="HisK_dim/P_sf"/>
</dbReference>
<keyword evidence="10" id="KW-0067">ATP-binding</keyword>
<comment type="catalytic activity">
    <reaction evidence="1">
        <text>ATP + protein L-histidine = ADP + protein N-phospho-L-histidine.</text>
        <dbReference type="EC" id="2.7.13.3"/>
    </reaction>
</comment>
<evidence type="ECO:0000259" key="9">
    <source>
        <dbReference type="PROSITE" id="PS50112"/>
    </source>
</evidence>
<feature type="domain" description="Histidine kinase" evidence="8">
    <location>
        <begin position="359"/>
        <end position="582"/>
    </location>
</feature>
<dbReference type="Gene3D" id="1.10.287.130">
    <property type="match status" value="1"/>
</dbReference>
<dbReference type="InterPro" id="IPR003661">
    <property type="entry name" value="HisK_dim/P_dom"/>
</dbReference>
<dbReference type="InterPro" id="IPR003594">
    <property type="entry name" value="HATPase_dom"/>
</dbReference>
<feature type="domain" description="PAS" evidence="9">
    <location>
        <begin position="211"/>
        <end position="265"/>
    </location>
</feature>
<evidence type="ECO:0000256" key="1">
    <source>
        <dbReference type="ARBA" id="ARBA00000085"/>
    </source>
</evidence>
<keyword evidence="7" id="KW-0175">Coiled coil</keyword>
<dbReference type="EC" id="2.7.13.3" evidence="2"/>
<dbReference type="Proteomes" id="UP001623661">
    <property type="component" value="Unassembled WGS sequence"/>
</dbReference>
<sequence>MGEKHIQSGIEPIGNSTELKDTQEKLVRVNRLYSILSKINHAIVRIEDSKLLYKEACRIVVDDGLFKAAWIGNINAETNKVELVAQCGLGKNEECKLSKNFTKHNIKDFKLITKAVNDCEQVICHDVKNEMTSSPIYSELLLCKIESCAVFPLKLNSKVFGMMMFYSGEDSFLEQEEVKLLNSLCEDISFVVSSIEKEAERKQIEEDLRQSEERYRKIFEISPAAILVHSQWMIEYANLAAAKLLGAENPDILVGNCILNYIDKDYHHLVIDRKKKIKHYGVAMPFEEEKYIKLDGTVIDVEATGALFPYKDKNAMVSVVRDITERKKLEQLRIASEEKERLLIEAKQYDILKTEFFANLSHELRTPINVILSAIQLLNLYADEGTIDINNKNISKYISTMQQNCYRLLRLVSNIIDITKIDTGYFDLELANYNIINIVEDITLSVSEYIEQKGITLIFDTEVEEKIMACDSDKIDRIMLNLLSNAVKFTNPGGKIMVNIYDKDTMIIISVKDNGIGIPREKQKLIFERFHQVDKSLTRSHEGSGIGLSIVKSLVELHGGNISVKSDYKKGTEFIIELPVRFVKSKGTQYHNTNEDNIEKINIEFSDIYS</sequence>
<dbReference type="CDD" id="cd00130">
    <property type="entry name" value="PAS"/>
    <property type="match status" value="1"/>
</dbReference>
<evidence type="ECO:0000259" key="8">
    <source>
        <dbReference type="PROSITE" id="PS50109"/>
    </source>
</evidence>
<accession>A0ABW8TUZ8</accession>
<dbReference type="PANTHER" id="PTHR43711:SF26">
    <property type="entry name" value="SENSOR HISTIDINE KINASE RCSC"/>
    <property type="match status" value="1"/>
</dbReference>
<keyword evidence="3" id="KW-0597">Phosphoprotein</keyword>
<dbReference type="InterPro" id="IPR000014">
    <property type="entry name" value="PAS"/>
</dbReference>
<dbReference type="Pfam" id="PF13185">
    <property type="entry name" value="GAF_2"/>
    <property type="match status" value="1"/>
</dbReference>
<dbReference type="Gene3D" id="3.30.565.10">
    <property type="entry name" value="Histidine kinase-like ATPase, C-terminal domain"/>
    <property type="match status" value="1"/>
</dbReference>
<dbReference type="InterPro" id="IPR005467">
    <property type="entry name" value="His_kinase_dom"/>
</dbReference>
<dbReference type="InterPro" id="IPR036890">
    <property type="entry name" value="HATPase_C_sf"/>
</dbReference>
<dbReference type="Gene3D" id="3.30.450.20">
    <property type="entry name" value="PAS domain"/>
    <property type="match status" value="1"/>
</dbReference>
<keyword evidence="5" id="KW-0418">Kinase</keyword>
<dbReference type="CDD" id="cd00082">
    <property type="entry name" value="HisKA"/>
    <property type="match status" value="1"/>
</dbReference>
<evidence type="ECO:0000256" key="4">
    <source>
        <dbReference type="ARBA" id="ARBA00022679"/>
    </source>
</evidence>
<dbReference type="Pfam" id="PF13188">
    <property type="entry name" value="PAS_8"/>
    <property type="match status" value="1"/>
</dbReference>
<dbReference type="GO" id="GO:0005524">
    <property type="term" value="F:ATP binding"/>
    <property type="evidence" value="ECO:0007669"/>
    <property type="project" value="UniProtKB-KW"/>
</dbReference>
<evidence type="ECO:0000256" key="6">
    <source>
        <dbReference type="ARBA" id="ARBA00023012"/>
    </source>
</evidence>
<dbReference type="InterPro" id="IPR003018">
    <property type="entry name" value="GAF"/>
</dbReference>
<proteinExistence type="predicted"/>
<evidence type="ECO:0000313" key="10">
    <source>
        <dbReference type="EMBL" id="MFL0269457.1"/>
    </source>
</evidence>
<dbReference type="SUPFAM" id="SSF55874">
    <property type="entry name" value="ATPase domain of HSP90 chaperone/DNA topoisomerase II/histidine kinase"/>
    <property type="match status" value="1"/>
</dbReference>
<dbReference type="PROSITE" id="PS50112">
    <property type="entry name" value="PAS"/>
    <property type="match status" value="1"/>
</dbReference>
<dbReference type="Pfam" id="PF02518">
    <property type="entry name" value="HATPase_c"/>
    <property type="match status" value="1"/>
</dbReference>
<evidence type="ECO:0000256" key="7">
    <source>
        <dbReference type="SAM" id="Coils"/>
    </source>
</evidence>